<keyword evidence="2" id="KW-0812">Transmembrane</keyword>
<dbReference type="CDD" id="cd00093">
    <property type="entry name" value="HTH_XRE"/>
    <property type="match status" value="1"/>
</dbReference>
<comment type="caution">
    <text evidence="4">The sequence shown here is derived from an EMBL/GenBank/DDBJ whole genome shotgun (WGS) entry which is preliminary data.</text>
</comment>
<dbReference type="Pfam" id="PF01381">
    <property type="entry name" value="HTH_3"/>
    <property type="match status" value="1"/>
</dbReference>
<dbReference type="SMART" id="SM00530">
    <property type="entry name" value="HTH_XRE"/>
    <property type="match status" value="1"/>
</dbReference>
<evidence type="ECO:0000313" key="4">
    <source>
        <dbReference type="EMBL" id="MBS7527955.1"/>
    </source>
</evidence>
<dbReference type="InterPro" id="IPR010982">
    <property type="entry name" value="Lambda_DNA-bd_dom_sf"/>
</dbReference>
<proteinExistence type="predicted"/>
<keyword evidence="2" id="KW-1133">Transmembrane helix</keyword>
<accession>A0ABS5PS15</accession>
<sequence>MEFNEKLQQLRKEKNLTQEALAQRLFVSRATISKWESGRGYPSIDSLKAISQLFDISIDDLLSNEELIRFAEEDKKENMISLRYLLYGILDVMSVIFVFIPLFGQKKGDIIQSVSLLKLEWTEPYMRIAYFTVIGIGVLYGAIELALQKYQNELWKRYSAILSLGITITATVLFIISRQPYMAFFMFWIVILKGVFYLKHQ</sequence>
<keyword evidence="1" id="KW-0238">DNA-binding</keyword>
<feature type="transmembrane region" description="Helical" evidence="2">
    <location>
        <begin position="182"/>
        <end position="198"/>
    </location>
</feature>
<dbReference type="PANTHER" id="PTHR46558">
    <property type="entry name" value="TRACRIPTIONAL REGULATORY PROTEIN-RELATED-RELATED"/>
    <property type="match status" value="1"/>
</dbReference>
<organism evidence="4 5">
    <name type="scientific">Fusibacter paucivorans</name>
    <dbReference type="NCBI Taxonomy" id="76009"/>
    <lineage>
        <taxon>Bacteria</taxon>
        <taxon>Bacillati</taxon>
        <taxon>Bacillota</taxon>
        <taxon>Clostridia</taxon>
        <taxon>Eubacteriales</taxon>
        <taxon>Eubacteriales Family XII. Incertae Sedis</taxon>
        <taxon>Fusibacter</taxon>
    </lineage>
</organism>
<feature type="transmembrane region" description="Helical" evidence="2">
    <location>
        <begin position="158"/>
        <end position="176"/>
    </location>
</feature>
<evidence type="ECO:0000313" key="5">
    <source>
        <dbReference type="Proteomes" id="UP000746471"/>
    </source>
</evidence>
<dbReference type="PANTHER" id="PTHR46558:SF11">
    <property type="entry name" value="HTH-TYPE TRANSCRIPTIONAL REGULATOR XRE"/>
    <property type="match status" value="1"/>
</dbReference>
<gene>
    <name evidence="4" type="ORF">KHM83_14815</name>
</gene>
<evidence type="ECO:0000256" key="1">
    <source>
        <dbReference type="ARBA" id="ARBA00023125"/>
    </source>
</evidence>
<reference evidence="4 5" key="1">
    <citation type="submission" date="2021-05" db="EMBL/GenBank/DDBJ databases">
        <title>Fusibacter ferrireducens sp. nov., an anaerobic, sulfur- and Fe-reducing bacterium isolated from the mangrove sediment.</title>
        <authorList>
            <person name="Qiu D."/>
        </authorList>
    </citation>
    <scope>NUCLEOTIDE SEQUENCE [LARGE SCALE GENOMIC DNA]</scope>
    <source>
        <strain evidence="4 5">DSM 12116</strain>
    </source>
</reference>
<feature type="domain" description="HTH cro/C1-type" evidence="3">
    <location>
        <begin position="7"/>
        <end position="61"/>
    </location>
</feature>
<feature type="transmembrane region" description="Helical" evidence="2">
    <location>
        <begin position="84"/>
        <end position="104"/>
    </location>
</feature>
<keyword evidence="2" id="KW-0472">Membrane</keyword>
<dbReference type="SUPFAM" id="SSF47413">
    <property type="entry name" value="lambda repressor-like DNA-binding domains"/>
    <property type="match status" value="1"/>
</dbReference>
<feature type="transmembrane region" description="Helical" evidence="2">
    <location>
        <begin position="124"/>
        <end position="146"/>
    </location>
</feature>
<dbReference type="EMBL" id="JAHBCL010000028">
    <property type="protein sequence ID" value="MBS7527955.1"/>
    <property type="molecule type" value="Genomic_DNA"/>
</dbReference>
<dbReference type="Gene3D" id="1.10.260.40">
    <property type="entry name" value="lambda repressor-like DNA-binding domains"/>
    <property type="match status" value="1"/>
</dbReference>
<keyword evidence="5" id="KW-1185">Reference proteome</keyword>
<dbReference type="RefSeq" id="WP_213237817.1">
    <property type="nucleotide sequence ID" value="NZ_JAHBCL010000028.1"/>
</dbReference>
<dbReference type="Proteomes" id="UP000746471">
    <property type="component" value="Unassembled WGS sequence"/>
</dbReference>
<name>A0ABS5PS15_9FIRM</name>
<dbReference type="PROSITE" id="PS50943">
    <property type="entry name" value="HTH_CROC1"/>
    <property type="match status" value="1"/>
</dbReference>
<evidence type="ECO:0000259" key="3">
    <source>
        <dbReference type="PROSITE" id="PS50943"/>
    </source>
</evidence>
<evidence type="ECO:0000256" key="2">
    <source>
        <dbReference type="SAM" id="Phobius"/>
    </source>
</evidence>
<dbReference type="InterPro" id="IPR001387">
    <property type="entry name" value="Cro/C1-type_HTH"/>
</dbReference>
<protein>
    <submittedName>
        <fullName evidence="4">Helix-turn-helix domain-containing protein</fullName>
    </submittedName>
</protein>